<name>A0A0N4ZQX9_PARTI</name>
<dbReference type="GO" id="GO:0019825">
    <property type="term" value="F:oxygen binding"/>
    <property type="evidence" value="ECO:0007669"/>
    <property type="project" value="InterPro"/>
</dbReference>
<dbReference type="InterPro" id="IPR009050">
    <property type="entry name" value="Globin-like_sf"/>
</dbReference>
<reference evidence="3" key="1">
    <citation type="submission" date="2017-02" db="UniProtKB">
        <authorList>
            <consortium name="WormBaseParasite"/>
        </authorList>
    </citation>
    <scope>IDENTIFICATION</scope>
</reference>
<accession>A0A0N4ZQX9</accession>
<organism evidence="2 3">
    <name type="scientific">Parastrongyloides trichosuri</name>
    <name type="common">Possum-specific nematode worm</name>
    <dbReference type="NCBI Taxonomy" id="131310"/>
    <lineage>
        <taxon>Eukaryota</taxon>
        <taxon>Metazoa</taxon>
        <taxon>Ecdysozoa</taxon>
        <taxon>Nematoda</taxon>
        <taxon>Chromadorea</taxon>
        <taxon>Rhabditida</taxon>
        <taxon>Tylenchina</taxon>
        <taxon>Panagrolaimomorpha</taxon>
        <taxon>Strongyloidoidea</taxon>
        <taxon>Strongyloididae</taxon>
        <taxon>Parastrongyloides</taxon>
    </lineage>
</organism>
<evidence type="ECO:0000313" key="3">
    <source>
        <dbReference type="WBParaSite" id="PTRK_0001092000.1"/>
    </source>
</evidence>
<dbReference type="Gene3D" id="1.10.490.10">
    <property type="entry name" value="Globins"/>
    <property type="match status" value="1"/>
</dbReference>
<dbReference type="SUPFAM" id="SSF46458">
    <property type="entry name" value="Globin-like"/>
    <property type="match status" value="1"/>
</dbReference>
<dbReference type="GO" id="GO:0020037">
    <property type="term" value="F:heme binding"/>
    <property type="evidence" value="ECO:0007669"/>
    <property type="project" value="InterPro"/>
</dbReference>
<keyword evidence="2" id="KW-1185">Reference proteome</keyword>
<dbReference type="AlphaFoldDB" id="A0A0N4ZQX9"/>
<dbReference type="PROSITE" id="PS01033">
    <property type="entry name" value="GLOBIN"/>
    <property type="match status" value="1"/>
</dbReference>
<dbReference type="STRING" id="131310.A0A0N4ZQX9"/>
<dbReference type="InterPro" id="IPR012292">
    <property type="entry name" value="Globin/Proto"/>
</dbReference>
<dbReference type="Proteomes" id="UP000038045">
    <property type="component" value="Unplaced"/>
</dbReference>
<proteinExistence type="predicted"/>
<dbReference type="InterPro" id="IPR000971">
    <property type="entry name" value="Globin"/>
</dbReference>
<dbReference type="CDD" id="cd01040">
    <property type="entry name" value="Mb-like"/>
    <property type="match status" value="1"/>
</dbReference>
<evidence type="ECO:0000259" key="1">
    <source>
        <dbReference type="PROSITE" id="PS01033"/>
    </source>
</evidence>
<feature type="domain" description="Globin" evidence="1">
    <location>
        <begin position="120"/>
        <end position="270"/>
    </location>
</feature>
<sequence>MEISMKNNKSEHFKCDCFQETLRGGKSLSQANLFMNIDVANNHFPGFVGINCGDKRRKRSQSVFASSTLTQSSIPSCSMPLDQETIKKLEIFFDNKGASGDENKICLRKSTQPKFAITGDLNPHQIYLVKRAWAKTLTNYNDDDLEICTQLFMRIFQLDQKQMNYFELGKVPFEELRHNQVLLDHVKLFQPNLSNVMKYLSRATLMSKYLQQMGGKLMRYTKVSYKSSFWKIFEQALIDIVGGYHAGEETIQSLSILGNFFTEQMRIGYKIEYKLQEAALKIVLQQEKKKSKVRK</sequence>
<dbReference type="WBParaSite" id="PTRK_0001092000.1">
    <property type="protein sequence ID" value="PTRK_0001092000.1"/>
    <property type="gene ID" value="PTRK_0001092000"/>
</dbReference>
<evidence type="ECO:0000313" key="2">
    <source>
        <dbReference type="Proteomes" id="UP000038045"/>
    </source>
</evidence>
<protein>
    <submittedName>
        <fullName evidence="3">GLOBIN domain-containing protein</fullName>
    </submittedName>
</protein>
<dbReference type="InterPro" id="IPR044399">
    <property type="entry name" value="Mb-like_M"/>
</dbReference>